<reference evidence="3" key="1">
    <citation type="submission" date="2025-08" db="UniProtKB">
        <authorList>
            <consortium name="RefSeq"/>
        </authorList>
    </citation>
    <scope>IDENTIFICATION</scope>
</reference>
<dbReference type="InterPro" id="IPR003676">
    <property type="entry name" value="SAUR_fam"/>
</dbReference>
<dbReference type="KEGG" id="egu:105043588"/>
<organism evidence="2 3">
    <name type="scientific">Elaeis guineensis var. tenera</name>
    <name type="common">Oil palm</name>
    <dbReference type="NCBI Taxonomy" id="51953"/>
    <lineage>
        <taxon>Eukaryota</taxon>
        <taxon>Viridiplantae</taxon>
        <taxon>Streptophyta</taxon>
        <taxon>Embryophyta</taxon>
        <taxon>Tracheophyta</taxon>
        <taxon>Spermatophyta</taxon>
        <taxon>Magnoliopsida</taxon>
        <taxon>Liliopsida</taxon>
        <taxon>Arecaceae</taxon>
        <taxon>Arecoideae</taxon>
        <taxon>Cocoseae</taxon>
        <taxon>Elaeidinae</taxon>
        <taxon>Elaeis</taxon>
    </lineage>
</organism>
<evidence type="ECO:0000313" key="3">
    <source>
        <dbReference type="RefSeq" id="XP_010919470.1"/>
    </source>
</evidence>
<dbReference type="PANTHER" id="PTHR31374:SF304">
    <property type="entry name" value="OS04G0537100 PROTEIN"/>
    <property type="match status" value="1"/>
</dbReference>
<protein>
    <submittedName>
        <fullName evidence="3">Auxin-responsive protein SAUR36</fullName>
    </submittedName>
</protein>
<dbReference type="Pfam" id="PF02519">
    <property type="entry name" value="Auxin_inducible"/>
    <property type="match status" value="1"/>
</dbReference>
<dbReference type="PANTHER" id="PTHR31374">
    <property type="entry name" value="AUXIN-INDUCED PROTEIN-LIKE-RELATED"/>
    <property type="match status" value="1"/>
</dbReference>
<dbReference type="FunCoup" id="A0A6I9R2Q9">
    <property type="interactions" value="2092"/>
</dbReference>
<evidence type="ECO:0000313" key="2">
    <source>
        <dbReference type="Proteomes" id="UP000504607"/>
    </source>
</evidence>
<name>A0A6I9R2Q9_ELAGV</name>
<evidence type="ECO:0000256" key="1">
    <source>
        <dbReference type="ARBA" id="ARBA00006974"/>
    </source>
</evidence>
<dbReference type="Proteomes" id="UP000504607">
    <property type="component" value="Chromosome 4"/>
</dbReference>
<keyword evidence="2" id="KW-1185">Reference proteome</keyword>
<dbReference type="OrthoDB" id="1026046at2759"/>
<dbReference type="GeneID" id="105043588"/>
<proteinExistence type="inferred from homology"/>
<gene>
    <name evidence="3" type="primary">LOC105043588</name>
</gene>
<dbReference type="RefSeq" id="XP_010919470.1">
    <property type="nucleotide sequence ID" value="XM_010921168.3"/>
</dbReference>
<accession>A0A6I9R2Q9</accession>
<dbReference type="InParanoid" id="A0A6I9R2Q9"/>
<dbReference type="GO" id="GO:0009733">
    <property type="term" value="P:response to auxin"/>
    <property type="evidence" value="ECO:0007669"/>
    <property type="project" value="InterPro"/>
</dbReference>
<comment type="similarity">
    <text evidence="1">Belongs to the ARG7 family.</text>
</comment>
<dbReference type="AlphaFoldDB" id="A0A6I9R2Q9"/>
<sequence>MQRGMKKSRGFRLGRRLVRIWRWVFRCRRPKNYIRLNPAQPQSLIRSRTHYSKTITSTMTTKLFDWGRDLTSRIRYSGRGAGRKAHCPLRGDWVADGDDVELLGRQKGGGSRKPPPPKGHLVVYVGGKKDGGPPKRYLVPVIDFNHPLFAELLREAEEEFGYHHPGGITIPCPVSRFERVQTRIAACRKSSHPHWF</sequence>